<evidence type="ECO:0000256" key="1">
    <source>
        <dbReference type="SAM" id="MobiDB-lite"/>
    </source>
</evidence>
<feature type="compositionally biased region" description="Low complexity" evidence="1">
    <location>
        <begin position="256"/>
        <end position="291"/>
    </location>
</feature>
<dbReference type="AlphaFoldDB" id="A0A224XPM6"/>
<accession>A0A224XPM6</accession>
<organism evidence="3">
    <name type="scientific">Panstrongylus lignarius</name>
    <dbReference type="NCBI Taxonomy" id="156445"/>
    <lineage>
        <taxon>Eukaryota</taxon>
        <taxon>Metazoa</taxon>
        <taxon>Ecdysozoa</taxon>
        <taxon>Arthropoda</taxon>
        <taxon>Hexapoda</taxon>
        <taxon>Insecta</taxon>
        <taxon>Pterygota</taxon>
        <taxon>Neoptera</taxon>
        <taxon>Paraneoptera</taxon>
        <taxon>Hemiptera</taxon>
        <taxon>Heteroptera</taxon>
        <taxon>Panheteroptera</taxon>
        <taxon>Cimicomorpha</taxon>
        <taxon>Reduviidae</taxon>
        <taxon>Triatominae</taxon>
        <taxon>Panstrongylus</taxon>
    </lineage>
</organism>
<sequence length="418" mass="43187">MRELDSASPVIWPSWCYSGESQDLERGVGGAKKKSSTSASAMTTVEGGVKSERLSPSSSGGCAGGDTSSSRSGTPSSSCTPPRQGASPSQHLPLAARNYSDFMRSLAAKYNNNNPTDYLPRNGFTGLKSGTPPFPGLLPPPAAAAAPTGPKTDEKSSAENQAMLGFVPFPPVFSPVIDMNATQALLNMVRTHQQGAHLESYLKGATKRETLNAPLDLSSTAPPPKKHKRTLSESLYGSEVIPLLRGTGLKRGGGPPSSSVTGSVTATPTSGGRRSNKSSSATSSSPANSVSTAPCVSVCALKPCMPDTQTVGHWSVEDVAGFVASVDMCAEYAHNFREQRIDGSSLPLLTEEHLTSTLGMKLGPALKLRSALSSRLGQCAVCLHCSHCHGGTTPPTTTTTVIGGPTSATTPNSTAGDK</sequence>
<feature type="region of interest" description="Disordered" evidence="1">
    <location>
        <begin position="396"/>
        <end position="418"/>
    </location>
</feature>
<dbReference type="EMBL" id="GFTR01006036">
    <property type="protein sequence ID" value="JAW10390.1"/>
    <property type="molecule type" value="Transcribed_RNA"/>
</dbReference>
<dbReference type="InterPro" id="IPR001660">
    <property type="entry name" value="SAM"/>
</dbReference>
<protein>
    <submittedName>
        <fullName evidence="3">Putative nascent polypeptide-associated complex subunit alpha muscle-specific form-like isoform x2</fullName>
    </submittedName>
</protein>
<dbReference type="GO" id="GO:0045892">
    <property type="term" value="P:negative regulation of DNA-templated transcription"/>
    <property type="evidence" value="ECO:0007669"/>
    <property type="project" value="TreeGrafter"/>
</dbReference>
<feature type="region of interest" description="Disordered" evidence="1">
    <location>
        <begin position="112"/>
        <end position="133"/>
    </location>
</feature>
<dbReference type="GO" id="GO:0042393">
    <property type="term" value="F:histone binding"/>
    <property type="evidence" value="ECO:0007669"/>
    <property type="project" value="TreeGrafter"/>
</dbReference>
<dbReference type="InterPro" id="IPR050548">
    <property type="entry name" value="PcG_chromatin_remod_factors"/>
</dbReference>
<dbReference type="SMART" id="SM00454">
    <property type="entry name" value="SAM"/>
    <property type="match status" value="1"/>
</dbReference>
<feature type="region of interest" description="Disordered" evidence="1">
    <location>
        <begin position="246"/>
        <end position="291"/>
    </location>
</feature>
<feature type="region of interest" description="Disordered" evidence="1">
    <location>
        <begin position="214"/>
        <end position="233"/>
    </location>
</feature>
<dbReference type="Gene3D" id="1.10.150.50">
    <property type="entry name" value="Transcription Factor, Ets-1"/>
    <property type="match status" value="1"/>
</dbReference>
<feature type="compositionally biased region" description="Low complexity" evidence="1">
    <location>
        <begin position="396"/>
        <end position="410"/>
    </location>
</feature>
<feature type="domain" description="SAM" evidence="2">
    <location>
        <begin position="314"/>
        <end position="360"/>
    </location>
</feature>
<dbReference type="PANTHER" id="PTHR12247">
    <property type="entry name" value="POLYCOMB GROUP PROTEIN"/>
    <property type="match status" value="1"/>
</dbReference>
<dbReference type="SUPFAM" id="SSF47769">
    <property type="entry name" value="SAM/Pointed domain"/>
    <property type="match status" value="1"/>
</dbReference>
<proteinExistence type="predicted"/>
<evidence type="ECO:0000259" key="2">
    <source>
        <dbReference type="PROSITE" id="PS50105"/>
    </source>
</evidence>
<feature type="compositionally biased region" description="Low complexity" evidence="1">
    <location>
        <begin position="65"/>
        <end position="82"/>
    </location>
</feature>
<dbReference type="PANTHER" id="PTHR12247:SF138">
    <property type="entry name" value="POLYHOMEOTIC DISTAL, ISOFORM A-RELATED"/>
    <property type="match status" value="1"/>
</dbReference>
<dbReference type="GO" id="GO:0003682">
    <property type="term" value="F:chromatin binding"/>
    <property type="evidence" value="ECO:0007669"/>
    <property type="project" value="TreeGrafter"/>
</dbReference>
<dbReference type="InterPro" id="IPR013761">
    <property type="entry name" value="SAM/pointed_sf"/>
</dbReference>
<reference evidence="3" key="1">
    <citation type="journal article" date="2018" name="PLoS Negl. Trop. Dis.">
        <title>An insight into the salivary gland and fat body transcriptome of Panstrongylus lignarius (Hemiptera: Heteroptera), the main vector of Chagas disease in Peru.</title>
        <authorList>
            <person name="Nevoa J.C."/>
            <person name="Mendes M.T."/>
            <person name="da Silva M.V."/>
            <person name="Soares S.C."/>
            <person name="Oliveira C.J.F."/>
            <person name="Ribeiro J.M.C."/>
        </authorList>
    </citation>
    <scope>NUCLEOTIDE SEQUENCE</scope>
</reference>
<feature type="region of interest" description="Disordered" evidence="1">
    <location>
        <begin position="20"/>
        <end position="91"/>
    </location>
</feature>
<dbReference type="GO" id="GO:0035102">
    <property type="term" value="C:PRC1 complex"/>
    <property type="evidence" value="ECO:0007669"/>
    <property type="project" value="TreeGrafter"/>
</dbReference>
<dbReference type="Pfam" id="PF00536">
    <property type="entry name" value="SAM_1"/>
    <property type="match status" value="1"/>
</dbReference>
<feature type="region of interest" description="Disordered" evidence="1">
    <location>
        <begin position="138"/>
        <end position="157"/>
    </location>
</feature>
<evidence type="ECO:0000313" key="3">
    <source>
        <dbReference type="EMBL" id="JAW10390.1"/>
    </source>
</evidence>
<name>A0A224XPM6_9HEMI</name>
<dbReference type="PROSITE" id="PS50105">
    <property type="entry name" value="SAM_DOMAIN"/>
    <property type="match status" value="1"/>
</dbReference>